<evidence type="ECO:0000256" key="1">
    <source>
        <dbReference type="ARBA" id="ARBA00004442"/>
    </source>
</evidence>
<evidence type="ECO:0000259" key="7">
    <source>
        <dbReference type="Pfam" id="PF14322"/>
    </source>
</evidence>
<dbReference type="EMBL" id="DVKT01000005">
    <property type="protein sequence ID" value="HIT38552.1"/>
    <property type="molecule type" value="Genomic_DNA"/>
</dbReference>
<evidence type="ECO:0000256" key="2">
    <source>
        <dbReference type="ARBA" id="ARBA00006275"/>
    </source>
</evidence>
<dbReference type="InterPro" id="IPR012944">
    <property type="entry name" value="SusD_RagB_dom"/>
</dbReference>
<dbReference type="SUPFAM" id="SSF48452">
    <property type="entry name" value="TPR-like"/>
    <property type="match status" value="1"/>
</dbReference>
<reference evidence="8" key="2">
    <citation type="journal article" date="2021" name="PeerJ">
        <title>Extensive microbial diversity within the chicken gut microbiome revealed by metagenomics and culture.</title>
        <authorList>
            <person name="Gilroy R."/>
            <person name="Ravi A."/>
            <person name="Getino M."/>
            <person name="Pursley I."/>
            <person name="Horton D.L."/>
            <person name="Alikhan N.F."/>
            <person name="Baker D."/>
            <person name="Gharbi K."/>
            <person name="Hall N."/>
            <person name="Watson M."/>
            <person name="Adriaenssens E.M."/>
            <person name="Foster-Nyarko E."/>
            <person name="Jarju S."/>
            <person name="Secka A."/>
            <person name="Antonio M."/>
            <person name="Oren A."/>
            <person name="Chaudhuri R.R."/>
            <person name="La Ragione R."/>
            <person name="Hildebrand F."/>
            <person name="Pallen M.J."/>
        </authorList>
    </citation>
    <scope>NUCLEOTIDE SEQUENCE</scope>
    <source>
        <strain evidence="8">21143</strain>
    </source>
</reference>
<evidence type="ECO:0000313" key="9">
    <source>
        <dbReference type="Proteomes" id="UP000886722"/>
    </source>
</evidence>
<evidence type="ECO:0000256" key="4">
    <source>
        <dbReference type="ARBA" id="ARBA00023136"/>
    </source>
</evidence>
<dbReference type="Proteomes" id="UP000886722">
    <property type="component" value="Unassembled WGS sequence"/>
</dbReference>
<gene>
    <name evidence="8" type="ORF">IAD06_00730</name>
</gene>
<keyword evidence="5" id="KW-0998">Cell outer membrane</keyword>
<evidence type="ECO:0000256" key="3">
    <source>
        <dbReference type="ARBA" id="ARBA00022729"/>
    </source>
</evidence>
<comment type="caution">
    <text evidence="8">The sequence shown here is derived from an EMBL/GenBank/DDBJ whole genome shotgun (WGS) entry which is preliminary data.</text>
</comment>
<feature type="domain" description="RagB/SusD" evidence="6">
    <location>
        <begin position="354"/>
        <end position="463"/>
    </location>
</feature>
<evidence type="ECO:0000313" key="8">
    <source>
        <dbReference type="EMBL" id="HIT38552.1"/>
    </source>
</evidence>
<proteinExistence type="inferred from homology"/>
<evidence type="ECO:0000256" key="5">
    <source>
        <dbReference type="ARBA" id="ARBA00023237"/>
    </source>
</evidence>
<dbReference type="Gene3D" id="1.25.40.390">
    <property type="match status" value="1"/>
</dbReference>
<sequence>MKTVKYQILHIFPAFFLAAVLSACSWLDVGSKSEIDGDEMFLSTEGYYTAITGVYINMGSTELYGGNLPLSALEPLTQQYTQPDDDTDRTKWGQYNYTTDGAKTIIDDVWGTMYNTIVNCNLLIENLEREDCPVFDAGVWEILTGEAIGLRAYMFFDLIRLYNEAYCVNPECKNVPLKKDFGFNLGEQATTRQALDYLVGELNRAQKLLRENDPIVSGKSYSDKYVNYDRRYRMNYYAVTALLARIELYRGEYAAAYGYAGEVIGNSDFRFIEADEIIETDAYGKEQKIDRLFIPEMIFALGNENILTTSRSDYESLGGDFIKSAACYDENDVRRNWIYTNPSANNKINLIRYQRSTLAEDAYLYDIPAVPLLKLGEMYLIAAEAVLNNPSVGDKNPGEWINTLKGHRNTSLLPDGADNNAIETQITREYIGEFKGEGQLFFYYKRRNMSAIDDGYYTGNTVKMNSSYYTWPLPEYEQDFGHGTGK</sequence>
<comment type="similarity">
    <text evidence="2">Belongs to the SusD family.</text>
</comment>
<accession>A0A9D1GCG1</accession>
<dbReference type="AlphaFoldDB" id="A0A9D1GCG1"/>
<keyword evidence="4" id="KW-0472">Membrane</keyword>
<protein>
    <submittedName>
        <fullName evidence="8">RagB/SusD family nutrient uptake outer membrane protein</fullName>
    </submittedName>
</protein>
<name>A0A9D1GCG1_9BACT</name>
<keyword evidence="3" id="KW-0732">Signal</keyword>
<reference evidence="8" key="1">
    <citation type="submission" date="2020-10" db="EMBL/GenBank/DDBJ databases">
        <authorList>
            <person name="Gilroy R."/>
        </authorList>
    </citation>
    <scope>NUCLEOTIDE SEQUENCE</scope>
    <source>
        <strain evidence="8">21143</strain>
    </source>
</reference>
<dbReference type="GO" id="GO:0009279">
    <property type="term" value="C:cell outer membrane"/>
    <property type="evidence" value="ECO:0007669"/>
    <property type="project" value="UniProtKB-SubCell"/>
</dbReference>
<dbReference type="Pfam" id="PF14322">
    <property type="entry name" value="SusD-like_3"/>
    <property type="match status" value="1"/>
</dbReference>
<comment type="subcellular location">
    <subcellularLocation>
        <location evidence="1">Cell outer membrane</location>
    </subcellularLocation>
</comment>
<dbReference type="Gene3D" id="1.25.40.900">
    <property type="match status" value="1"/>
</dbReference>
<evidence type="ECO:0000259" key="6">
    <source>
        <dbReference type="Pfam" id="PF07980"/>
    </source>
</evidence>
<dbReference type="InterPro" id="IPR011990">
    <property type="entry name" value="TPR-like_helical_dom_sf"/>
</dbReference>
<organism evidence="8 9">
    <name type="scientific">Candidatus Caccoplasma intestinavium</name>
    <dbReference type="NCBI Taxonomy" id="2840716"/>
    <lineage>
        <taxon>Bacteria</taxon>
        <taxon>Pseudomonadati</taxon>
        <taxon>Bacteroidota</taxon>
        <taxon>Bacteroidia</taxon>
        <taxon>Bacteroidales</taxon>
        <taxon>Bacteroidaceae</taxon>
        <taxon>Bacteroidaceae incertae sedis</taxon>
        <taxon>Candidatus Caccoplasma</taxon>
    </lineage>
</organism>
<dbReference type="PROSITE" id="PS51257">
    <property type="entry name" value="PROKAR_LIPOPROTEIN"/>
    <property type="match status" value="1"/>
</dbReference>
<dbReference type="InterPro" id="IPR033985">
    <property type="entry name" value="SusD-like_N"/>
</dbReference>
<feature type="domain" description="SusD-like N-terminal" evidence="7">
    <location>
        <begin position="72"/>
        <end position="247"/>
    </location>
</feature>
<dbReference type="Pfam" id="PF07980">
    <property type="entry name" value="SusD_RagB"/>
    <property type="match status" value="1"/>
</dbReference>
<dbReference type="Gene3D" id="2.20.20.130">
    <property type="match status" value="1"/>
</dbReference>